<sequence length="251" mass="27347">MSTTASVKHQVLVTGFGPFRQFKENPSWLAVRTLQNTILHTPTSTSEAIRISTLQIPTVYSQVLDIIPGLHAAPPVLPAPSSISIPIPEDFPPPPENGYTLIIHVGVAPPTELRVELFGDKTGYNKLDHEEKYADVVGEEEGKEEDGSPVLIRGVAGERYSMFAERLKVEVDVDQLLEDCARDGKTLVTSTDAGHYLCDFTLYCSLAESKMAGRNTPVMFIHCSPVNEPMSTEQVAEGLKSIVANVCARLG</sequence>
<keyword evidence="4" id="KW-0788">Thiol protease</keyword>
<dbReference type="InterPro" id="IPR036440">
    <property type="entry name" value="Peptidase_C15-like_sf"/>
</dbReference>
<comment type="caution">
    <text evidence="5">The sequence shown here is derived from an EMBL/GenBank/DDBJ whole genome shotgun (WGS) entry which is preliminary data.</text>
</comment>
<protein>
    <recommendedName>
        <fullName evidence="7">Peptidase C15, pyroglutamyl peptidase I-like protein</fullName>
    </recommendedName>
</protein>
<dbReference type="PANTHER" id="PTHR23402">
    <property type="entry name" value="PROTEASE FAMILY C15 PYROGLUTAMYL-PEPTIDASE I-RELATED"/>
    <property type="match status" value="1"/>
</dbReference>
<evidence type="ECO:0008006" key="7">
    <source>
        <dbReference type="Google" id="ProtNLM"/>
    </source>
</evidence>
<keyword evidence="2" id="KW-0645">Protease</keyword>
<evidence type="ECO:0000256" key="4">
    <source>
        <dbReference type="ARBA" id="ARBA00022807"/>
    </source>
</evidence>
<dbReference type="PANTHER" id="PTHR23402:SF1">
    <property type="entry name" value="PYROGLUTAMYL-PEPTIDASE I"/>
    <property type="match status" value="1"/>
</dbReference>
<dbReference type="EMBL" id="JBANRG010000002">
    <property type="protein sequence ID" value="KAK7470050.1"/>
    <property type="molecule type" value="Genomic_DNA"/>
</dbReference>
<evidence type="ECO:0000256" key="1">
    <source>
        <dbReference type="ARBA" id="ARBA00006641"/>
    </source>
</evidence>
<organism evidence="5 6">
    <name type="scientific">Marasmiellus scandens</name>
    <dbReference type="NCBI Taxonomy" id="2682957"/>
    <lineage>
        <taxon>Eukaryota</taxon>
        <taxon>Fungi</taxon>
        <taxon>Dikarya</taxon>
        <taxon>Basidiomycota</taxon>
        <taxon>Agaricomycotina</taxon>
        <taxon>Agaricomycetes</taxon>
        <taxon>Agaricomycetidae</taxon>
        <taxon>Agaricales</taxon>
        <taxon>Marasmiineae</taxon>
        <taxon>Omphalotaceae</taxon>
        <taxon>Marasmiellus</taxon>
    </lineage>
</organism>
<evidence type="ECO:0000256" key="2">
    <source>
        <dbReference type="ARBA" id="ARBA00022670"/>
    </source>
</evidence>
<gene>
    <name evidence="5" type="ORF">VKT23_001487</name>
</gene>
<dbReference type="InterPro" id="IPR016125">
    <property type="entry name" value="Peptidase_C15-like"/>
</dbReference>
<dbReference type="Pfam" id="PF01470">
    <property type="entry name" value="Peptidase_C15"/>
    <property type="match status" value="1"/>
</dbReference>
<dbReference type="Proteomes" id="UP001498398">
    <property type="component" value="Unassembled WGS sequence"/>
</dbReference>
<accession>A0ABR1K1P9</accession>
<evidence type="ECO:0000256" key="3">
    <source>
        <dbReference type="ARBA" id="ARBA00022801"/>
    </source>
</evidence>
<name>A0ABR1K1P9_9AGAR</name>
<proteinExistence type="inferred from homology"/>
<dbReference type="SUPFAM" id="SSF53182">
    <property type="entry name" value="Pyrrolidone carboxyl peptidase (pyroglutamate aminopeptidase)"/>
    <property type="match status" value="1"/>
</dbReference>
<dbReference type="Gene3D" id="3.40.630.20">
    <property type="entry name" value="Peptidase C15, pyroglutamyl peptidase I-like"/>
    <property type="match status" value="1"/>
</dbReference>
<reference evidence="5 6" key="1">
    <citation type="submission" date="2024-01" db="EMBL/GenBank/DDBJ databases">
        <title>A draft genome for the cacao thread blight pathogen Marasmiellus scandens.</title>
        <authorList>
            <person name="Baruah I.K."/>
            <person name="Leung J."/>
            <person name="Bukari Y."/>
            <person name="Amoako-Attah I."/>
            <person name="Meinhardt L.W."/>
            <person name="Bailey B.A."/>
            <person name="Cohen S.P."/>
        </authorList>
    </citation>
    <scope>NUCLEOTIDE SEQUENCE [LARGE SCALE GENOMIC DNA]</scope>
    <source>
        <strain evidence="5 6">GH-19</strain>
    </source>
</reference>
<evidence type="ECO:0000313" key="5">
    <source>
        <dbReference type="EMBL" id="KAK7470050.1"/>
    </source>
</evidence>
<comment type="similarity">
    <text evidence="1">Belongs to the peptidase C15 family.</text>
</comment>
<keyword evidence="3" id="KW-0378">Hydrolase</keyword>
<keyword evidence="6" id="KW-1185">Reference proteome</keyword>
<evidence type="ECO:0000313" key="6">
    <source>
        <dbReference type="Proteomes" id="UP001498398"/>
    </source>
</evidence>